<evidence type="ECO:0000313" key="3">
    <source>
        <dbReference type="EMBL" id="MFB9902324.1"/>
    </source>
</evidence>
<dbReference type="InterPro" id="IPR002938">
    <property type="entry name" value="FAD-bd"/>
</dbReference>
<dbReference type="InterPro" id="IPR036188">
    <property type="entry name" value="FAD/NAD-bd_sf"/>
</dbReference>
<proteinExistence type="predicted"/>
<dbReference type="PANTHER" id="PTHR43476">
    <property type="entry name" value="3-(3-HYDROXY-PHENYL)PROPIONATE/3-HYDROXYCINNAMIC ACID HYDROXYLASE"/>
    <property type="match status" value="1"/>
</dbReference>
<dbReference type="EMBL" id="JBHLZU010000001">
    <property type="protein sequence ID" value="MFB9902324.1"/>
    <property type="molecule type" value="Genomic_DNA"/>
</dbReference>
<sequence length="415" mass="45665">METLTTTVCVVGGGPAGAMLGLLLARSGVDVVVLEKHADFHRDFRGDTVHPATLQILDELGLVRRFHELPHQKVSTIGVVQDGKRINIADFSKLRVRYPYMAFVPQWDFLDLITAEAARHPGFRLLMRSQALGVVRENGRVAGVRVSGPDGELTVRSTLVVAADGRHSAIREDVGVTPRLIGRSLDVIFFKISRRDTDPDEGICVRIGNGKVFGATDRRTYWQMSYETTKGGFEDVRRKGLDAFRADLAALVPFLADRVHEVSSMDDLSLLEARIDRLEKWHQPGLLFIGDAAHAMSPVAGFGVNLAVQDAVATANALTAALLRAQRTGEPFDDSRLAAVRKRRRLTTALSQGLQRATQRFGIDDALNGSGQPPAPKLFEKFAPAQRLMSRVIGLGFRPEHVRTPEIRQREGVQS</sequence>
<accession>A0ABV5ZRQ3</accession>
<dbReference type="SUPFAM" id="SSF51905">
    <property type="entry name" value="FAD/NAD(P)-binding domain"/>
    <property type="match status" value="1"/>
</dbReference>
<evidence type="ECO:0000313" key="4">
    <source>
        <dbReference type="Proteomes" id="UP001589693"/>
    </source>
</evidence>
<keyword evidence="1" id="KW-0560">Oxidoreductase</keyword>
<name>A0ABV5ZRQ3_9PSEU</name>
<dbReference type="Pfam" id="PF01494">
    <property type="entry name" value="FAD_binding_3"/>
    <property type="match status" value="1"/>
</dbReference>
<dbReference type="InterPro" id="IPR050631">
    <property type="entry name" value="PheA/TfdB_FAD_monoxygenase"/>
</dbReference>
<feature type="domain" description="FAD-binding" evidence="2">
    <location>
        <begin position="6"/>
        <end position="323"/>
    </location>
</feature>
<dbReference type="PRINTS" id="PR00420">
    <property type="entry name" value="RNGMNOXGNASE"/>
</dbReference>
<organism evidence="3 4">
    <name type="scientific">Allokutzneria oryzae</name>
    <dbReference type="NCBI Taxonomy" id="1378989"/>
    <lineage>
        <taxon>Bacteria</taxon>
        <taxon>Bacillati</taxon>
        <taxon>Actinomycetota</taxon>
        <taxon>Actinomycetes</taxon>
        <taxon>Pseudonocardiales</taxon>
        <taxon>Pseudonocardiaceae</taxon>
        <taxon>Allokutzneria</taxon>
    </lineage>
</organism>
<reference evidence="3 4" key="1">
    <citation type="submission" date="2024-09" db="EMBL/GenBank/DDBJ databases">
        <authorList>
            <person name="Sun Q."/>
            <person name="Mori K."/>
        </authorList>
    </citation>
    <scope>NUCLEOTIDE SEQUENCE [LARGE SCALE GENOMIC DNA]</scope>
    <source>
        <strain evidence="3 4">TBRC 7907</strain>
    </source>
</reference>
<dbReference type="RefSeq" id="WP_377849412.1">
    <property type="nucleotide sequence ID" value="NZ_JBHLZU010000001.1"/>
</dbReference>
<dbReference type="PANTHER" id="PTHR43476:SF5">
    <property type="entry name" value="FAD-DEPENDENT MONOOXYGENASE"/>
    <property type="match status" value="1"/>
</dbReference>
<dbReference type="Proteomes" id="UP001589693">
    <property type="component" value="Unassembled WGS sequence"/>
</dbReference>
<evidence type="ECO:0000259" key="2">
    <source>
        <dbReference type="Pfam" id="PF01494"/>
    </source>
</evidence>
<gene>
    <name evidence="3" type="ORF">ACFFQA_00100</name>
</gene>
<evidence type="ECO:0000256" key="1">
    <source>
        <dbReference type="ARBA" id="ARBA00023002"/>
    </source>
</evidence>
<protein>
    <submittedName>
        <fullName evidence="3">FAD-dependent oxidoreductase</fullName>
    </submittedName>
</protein>
<comment type="caution">
    <text evidence="3">The sequence shown here is derived from an EMBL/GenBank/DDBJ whole genome shotgun (WGS) entry which is preliminary data.</text>
</comment>
<dbReference type="NCBIfam" id="NF004834">
    <property type="entry name" value="PRK06185.1-3"/>
    <property type="match status" value="1"/>
</dbReference>
<keyword evidence="4" id="KW-1185">Reference proteome</keyword>
<dbReference type="Gene3D" id="3.50.50.60">
    <property type="entry name" value="FAD/NAD(P)-binding domain"/>
    <property type="match status" value="2"/>
</dbReference>